<evidence type="ECO:0000313" key="2">
    <source>
        <dbReference type="EMBL" id="AXK37401.1"/>
    </source>
</evidence>
<dbReference type="EMBL" id="CP031320">
    <property type="protein sequence ID" value="AXK37401.1"/>
    <property type="molecule type" value="Genomic_DNA"/>
</dbReference>
<dbReference type="CDD" id="cd00093">
    <property type="entry name" value="HTH_XRE"/>
    <property type="match status" value="1"/>
</dbReference>
<proteinExistence type="predicted"/>
<dbReference type="InterPro" id="IPR001387">
    <property type="entry name" value="Cro/C1-type_HTH"/>
</dbReference>
<feature type="domain" description="HTH cro/C1-type" evidence="1">
    <location>
        <begin position="69"/>
        <end position="125"/>
    </location>
</feature>
<dbReference type="GO" id="GO:0003677">
    <property type="term" value="F:DNA binding"/>
    <property type="evidence" value="ECO:0007669"/>
    <property type="project" value="InterPro"/>
</dbReference>
<dbReference type="Proteomes" id="UP000254425">
    <property type="component" value="Chromosome"/>
</dbReference>
<accession>A0A345Y0I5</accession>
<name>A0A345Y0I5_9ACTN</name>
<dbReference type="InterPro" id="IPR010982">
    <property type="entry name" value="Lambda_DNA-bd_dom_sf"/>
</dbReference>
<evidence type="ECO:0000259" key="1">
    <source>
        <dbReference type="SMART" id="SM00530"/>
    </source>
</evidence>
<evidence type="ECO:0000313" key="3">
    <source>
        <dbReference type="Proteomes" id="UP000254425"/>
    </source>
</evidence>
<protein>
    <submittedName>
        <fullName evidence="2">XRE family transcriptional regulator</fullName>
    </submittedName>
</protein>
<sequence length="215" mass="22910">MAARRLREALGMTPAHVAHGMRAAYGRSVSPSDIAAWELGEAVPDESELTALAGALWCAPADLLGTPGTLRQYRLARGTAVADLALLLGMTPHDYEHMERSGHWTGNQRQADALANALDLPPSALLELTGRTDELAALLRGAVSTRWQAYADDVTALVPLPRPRVEAALRALHTAYQAIATGSLQWGAAPGPTTSATAGQSFLDEIVNHFWERTG</sequence>
<dbReference type="KEGG" id="sarm:DVA86_17025"/>
<keyword evidence="3" id="KW-1185">Reference proteome</keyword>
<organism evidence="2 3">
    <name type="scientific">Streptomyces armeniacus</name>
    <dbReference type="NCBI Taxonomy" id="83291"/>
    <lineage>
        <taxon>Bacteria</taxon>
        <taxon>Bacillati</taxon>
        <taxon>Actinomycetota</taxon>
        <taxon>Actinomycetes</taxon>
        <taxon>Kitasatosporales</taxon>
        <taxon>Streptomycetaceae</taxon>
        <taxon>Streptomyces</taxon>
    </lineage>
</organism>
<dbReference type="AlphaFoldDB" id="A0A345Y0I5"/>
<dbReference type="SUPFAM" id="SSF47413">
    <property type="entry name" value="lambda repressor-like DNA-binding domains"/>
    <property type="match status" value="2"/>
</dbReference>
<reference evidence="2 3" key="1">
    <citation type="submission" date="2018-07" db="EMBL/GenBank/DDBJ databases">
        <title>Draft genome of the type strain Streptomyces armeniacus ATCC 15676.</title>
        <authorList>
            <person name="Labana P."/>
            <person name="Gosse J.T."/>
            <person name="Boddy C.N."/>
        </authorList>
    </citation>
    <scope>NUCLEOTIDE SEQUENCE [LARGE SCALE GENOMIC DNA]</scope>
    <source>
        <strain evidence="2 3">ATCC 15676</strain>
    </source>
</reference>
<gene>
    <name evidence="2" type="ORF">DVA86_17025</name>
</gene>
<feature type="domain" description="HTH cro/C1-type" evidence="1">
    <location>
        <begin position="2"/>
        <end position="63"/>
    </location>
</feature>
<dbReference type="SMART" id="SM00530">
    <property type="entry name" value="HTH_XRE"/>
    <property type="match status" value="2"/>
</dbReference>
<dbReference type="Gene3D" id="1.10.260.40">
    <property type="entry name" value="lambda repressor-like DNA-binding domains"/>
    <property type="match status" value="2"/>
</dbReference>